<name>S8DVF1_FOMSC</name>
<evidence type="ECO:0000256" key="4">
    <source>
        <dbReference type="ARBA" id="ARBA00023136"/>
    </source>
</evidence>
<dbReference type="PANTHER" id="PTHR48022:SF2">
    <property type="entry name" value="PLASTIDIC GLUCOSE TRANSPORTER 4"/>
    <property type="match status" value="1"/>
</dbReference>
<dbReference type="GO" id="GO:0016020">
    <property type="term" value="C:membrane"/>
    <property type="evidence" value="ECO:0007669"/>
    <property type="project" value="UniProtKB-SubCell"/>
</dbReference>
<evidence type="ECO:0000256" key="5">
    <source>
        <dbReference type="SAM" id="Phobius"/>
    </source>
</evidence>
<dbReference type="Gene3D" id="1.20.1250.20">
    <property type="entry name" value="MFS general substrate transporter like domains"/>
    <property type="match status" value="1"/>
</dbReference>
<organism evidence="6 7">
    <name type="scientific">Fomitopsis schrenkii</name>
    <name type="common">Brown rot fungus</name>
    <dbReference type="NCBI Taxonomy" id="2126942"/>
    <lineage>
        <taxon>Eukaryota</taxon>
        <taxon>Fungi</taxon>
        <taxon>Dikarya</taxon>
        <taxon>Basidiomycota</taxon>
        <taxon>Agaricomycotina</taxon>
        <taxon>Agaricomycetes</taxon>
        <taxon>Polyporales</taxon>
        <taxon>Fomitopsis</taxon>
    </lineage>
</organism>
<keyword evidence="4 5" id="KW-0472">Membrane</keyword>
<evidence type="ECO:0000256" key="2">
    <source>
        <dbReference type="ARBA" id="ARBA00022692"/>
    </source>
</evidence>
<dbReference type="PANTHER" id="PTHR48022">
    <property type="entry name" value="PLASTIDIC GLUCOSE TRANSPORTER 4"/>
    <property type="match status" value="1"/>
</dbReference>
<dbReference type="Pfam" id="PF00083">
    <property type="entry name" value="Sugar_tr"/>
    <property type="match status" value="2"/>
</dbReference>
<dbReference type="EMBL" id="KE504187">
    <property type="protein sequence ID" value="EPS96587.1"/>
    <property type="molecule type" value="Genomic_DNA"/>
</dbReference>
<keyword evidence="7" id="KW-1185">Reference proteome</keyword>
<dbReference type="InParanoid" id="S8DVF1"/>
<dbReference type="STRING" id="743788.S8DVF1"/>
<feature type="transmembrane region" description="Helical" evidence="5">
    <location>
        <begin position="126"/>
        <end position="144"/>
    </location>
</feature>
<comment type="subcellular location">
    <subcellularLocation>
        <location evidence="1">Membrane</location>
        <topology evidence="1">Multi-pass membrane protein</topology>
    </subcellularLocation>
</comment>
<accession>S8DVF1</accession>
<protein>
    <submittedName>
        <fullName evidence="6">Uncharacterized protein</fullName>
    </submittedName>
</protein>
<proteinExistence type="predicted"/>
<keyword evidence="3 5" id="KW-1133">Transmembrane helix</keyword>
<evidence type="ECO:0000256" key="1">
    <source>
        <dbReference type="ARBA" id="ARBA00004141"/>
    </source>
</evidence>
<evidence type="ECO:0000313" key="7">
    <source>
        <dbReference type="Proteomes" id="UP000015241"/>
    </source>
</evidence>
<dbReference type="InterPro" id="IPR005828">
    <property type="entry name" value="MFS_sugar_transport-like"/>
</dbReference>
<feature type="non-terminal residue" evidence="6">
    <location>
        <position position="1"/>
    </location>
</feature>
<keyword evidence="2 5" id="KW-0812">Transmembrane</keyword>
<gene>
    <name evidence="6" type="ORF">FOMPIDRAFT_94074</name>
</gene>
<dbReference type="GO" id="GO:0005351">
    <property type="term" value="F:carbohydrate:proton symporter activity"/>
    <property type="evidence" value="ECO:0007669"/>
    <property type="project" value="TreeGrafter"/>
</dbReference>
<evidence type="ECO:0000313" key="6">
    <source>
        <dbReference type="EMBL" id="EPS96587.1"/>
    </source>
</evidence>
<dbReference type="InterPro" id="IPR050360">
    <property type="entry name" value="MFS_Sugar_Transporters"/>
</dbReference>
<dbReference type="InterPro" id="IPR036259">
    <property type="entry name" value="MFS_trans_sf"/>
</dbReference>
<dbReference type="OrthoDB" id="1001765at2759"/>
<reference evidence="6 7" key="1">
    <citation type="journal article" date="2012" name="Science">
        <title>The Paleozoic origin of enzymatic lignin decomposition reconstructed from 31 fungal genomes.</title>
        <authorList>
            <person name="Floudas D."/>
            <person name="Binder M."/>
            <person name="Riley R."/>
            <person name="Barry K."/>
            <person name="Blanchette R.A."/>
            <person name="Henrissat B."/>
            <person name="Martinez A.T."/>
            <person name="Otillar R."/>
            <person name="Spatafora J.W."/>
            <person name="Yadav J.S."/>
            <person name="Aerts A."/>
            <person name="Benoit I."/>
            <person name="Boyd A."/>
            <person name="Carlson A."/>
            <person name="Copeland A."/>
            <person name="Coutinho P.M."/>
            <person name="de Vries R.P."/>
            <person name="Ferreira P."/>
            <person name="Findley K."/>
            <person name="Foster B."/>
            <person name="Gaskell J."/>
            <person name="Glotzer D."/>
            <person name="Gorecki P."/>
            <person name="Heitman J."/>
            <person name="Hesse C."/>
            <person name="Hori C."/>
            <person name="Igarashi K."/>
            <person name="Jurgens J.A."/>
            <person name="Kallen N."/>
            <person name="Kersten P."/>
            <person name="Kohler A."/>
            <person name="Kuees U."/>
            <person name="Kumar T.K.A."/>
            <person name="Kuo A."/>
            <person name="LaButti K."/>
            <person name="Larrondo L.F."/>
            <person name="Lindquist E."/>
            <person name="Ling A."/>
            <person name="Lombard V."/>
            <person name="Lucas S."/>
            <person name="Lundell T."/>
            <person name="Martin R."/>
            <person name="McLaughlin D.J."/>
            <person name="Morgenstern I."/>
            <person name="Morin E."/>
            <person name="Murat C."/>
            <person name="Nagy L.G."/>
            <person name="Nolan M."/>
            <person name="Ohm R.A."/>
            <person name="Patyshakuliyeva A."/>
            <person name="Rokas A."/>
            <person name="Ruiz-Duenas F.J."/>
            <person name="Sabat G."/>
            <person name="Salamov A."/>
            <person name="Samejima M."/>
            <person name="Schmutz J."/>
            <person name="Slot J.C."/>
            <person name="St John F."/>
            <person name="Stenlid J."/>
            <person name="Sun H."/>
            <person name="Sun S."/>
            <person name="Syed K."/>
            <person name="Tsang A."/>
            <person name="Wiebenga A."/>
            <person name="Young D."/>
            <person name="Pisabarro A."/>
            <person name="Eastwood D.C."/>
            <person name="Martin F."/>
            <person name="Cullen D."/>
            <person name="Grigoriev I.V."/>
            <person name="Hibbett D.S."/>
        </authorList>
    </citation>
    <scope>NUCLEOTIDE SEQUENCE</scope>
    <source>
        <strain evidence="7">FP-58527</strain>
    </source>
</reference>
<dbReference type="Proteomes" id="UP000015241">
    <property type="component" value="Unassembled WGS sequence"/>
</dbReference>
<sequence length="199" mass="22549">NCFSLERKQLYRTALVATFQMFQQLTGANYFLYYCATVFQAVGIQDSFISQIIISASPYASHYQRFWQSIWLFVFAAGITAEDPSMFILGYAMTWGPGIWILVGETFPTRTWSKQAAVLTATASNWLWNFLIALALCGAYLVWLNRLDAVYTLIDWNKQTSVPDDMHGTVYIGIVPSEQMLLTDASMVTGLEIVQMLLM</sequence>
<dbReference type="AlphaFoldDB" id="S8DVF1"/>
<feature type="transmembrane region" description="Helical" evidence="5">
    <location>
        <begin position="31"/>
        <end position="49"/>
    </location>
</feature>
<evidence type="ECO:0000256" key="3">
    <source>
        <dbReference type="ARBA" id="ARBA00022989"/>
    </source>
</evidence>
<dbReference type="HOGENOM" id="CLU_1375118_0_0_1"/>
<dbReference type="eggNOG" id="KOG0254">
    <property type="taxonomic scope" value="Eukaryota"/>
</dbReference>